<name>A0A7V5U1R3_9PROT</name>
<keyword evidence="4 7" id="KW-0812">Transmembrane</keyword>
<dbReference type="EMBL" id="DROP01000315">
    <property type="protein sequence ID" value="HHI89235.1"/>
    <property type="molecule type" value="Genomic_DNA"/>
</dbReference>
<organism evidence="8">
    <name type="scientific">Hellea balneolensis</name>
    <dbReference type="NCBI Taxonomy" id="287478"/>
    <lineage>
        <taxon>Bacteria</taxon>
        <taxon>Pseudomonadati</taxon>
        <taxon>Pseudomonadota</taxon>
        <taxon>Alphaproteobacteria</taxon>
        <taxon>Maricaulales</taxon>
        <taxon>Robiginitomaculaceae</taxon>
        <taxon>Hellea</taxon>
    </lineage>
</organism>
<evidence type="ECO:0000256" key="5">
    <source>
        <dbReference type="ARBA" id="ARBA00022989"/>
    </source>
</evidence>
<keyword evidence="5 7" id="KW-1133">Transmembrane helix</keyword>
<dbReference type="Proteomes" id="UP000885806">
    <property type="component" value="Unassembled WGS sequence"/>
</dbReference>
<feature type="transmembrane region" description="Helical" evidence="7">
    <location>
        <begin position="81"/>
        <end position="102"/>
    </location>
</feature>
<evidence type="ECO:0000256" key="7">
    <source>
        <dbReference type="SAM" id="Phobius"/>
    </source>
</evidence>
<evidence type="ECO:0000256" key="4">
    <source>
        <dbReference type="ARBA" id="ARBA00022692"/>
    </source>
</evidence>
<gene>
    <name evidence="8" type="ORF">ENK01_04700</name>
</gene>
<dbReference type="Pfam" id="PF03994">
    <property type="entry name" value="DUF350"/>
    <property type="match status" value="1"/>
</dbReference>
<evidence type="ECO:0000256" key="6">
    <source>
        <dbReference type="ARBA" id="ARBA00023136"/>
    </source>
</evidence>
<keyword evidence="3" id="KW-1003">Cell membrane</keyword>
<dbReference type="GO" id="GO:0005886">
    <property type="term" value="C:plasma membrane"/>
    <property type="evidence" value="ECO:0007669"/>
    <property type="project" value="UniProtKB-SubCell"/>
</dbReference>
<comment type="caution">
    <text evidence="8">The sequence shown here is derived from an EMBL/GenBank/DDBJ whole genome shotgun (WGS) entry which is preliminary data.</text>
</comment>
<dbReference type="InterPro" id="IPR007140">
    <property type="entry name" value="DUF350"/>
</dbReference>
<evidence type="ECO:0000256" key="3">
    <source>
        <dbReference type="ARBA" id="ARBA00022475"/>
    </source>
</evidence>
<feature type="transmembrane region" description="Helical" evidence="7">
    <location>
        <begin position="15"/>
        <end position="36"/>
    </location>
</feature>
<comment type="similarity">
    <text evidence="2">Belongs to the UPF0719 family.</text>
</comment>
<comment type="subcellular location">
    <subcellularLocation>
        <location evidence="1">Cell membrane</location>
        <topology evidence="1">Multi-pass membrane protein</topology>
    </subcellularLocation>
</comment>
<dbReference type="PANTHER" id="PTHR40043:SF1">
    <property type="entry name" value="UPF0719 INNER MEMBRANE PROTEIN YJFL"/>
    <property type="match status" value="1"/>
</dbReference>
<evidence type="ECO:0000256" key="2">
    <source>
        <dbReference type="ARBA" id="ARBA00005779"/>
    </source>
</evidence>
<sequence length="137" mass="14528">MHPSLESLANGFPNLIFYLLLVTAIYIVGLTVYVKLTPHREIELIQHGNMAAAIAFSALIIGLALPLAACLVVKISLVDVLVWGTVSILLQLFLFRLTDMIFAGMPKRIADGEVAAATVLAAFKLAGSIILAVAIAG</sequence>
<feature type="transmembrane region" description="Helical" evidence="7">
    <location>
        <begin position="48"/>
        <end position="75"/>
    </location>
</feature>
<reference evidence="8" key="1">
    <citation type="journal article" date="2020" name="mSystems">
        <title>Genome- and Community-Level Interaction Insights into Carbon Utilization and Element Cycling Functions of Hydrothermarchaeota in Hydrothermal Sediment.</title>
        <authorList>
            <person name="Zhou Z."/>
            <person name="Liu Y."/>
            <person name="Xu W."/>
            <person name="Pan J."/>
            <person name="Luo Z.H."/>
            <person name="Li M."/>
        </authorList>
    </citation>
    <scope>NUCLEOTIDE SEQUENCE [LARGE SCALE GENOMIC DNA]</scope>
    <source>
        <strain evidence="8">HyVt-538</strain>
    </source>
</reference>
<evidence type="ECO:0000313" key="8">
    <source>
        <dbReference type="EMBL" id="HHI89235.1"/>
    </source>
</evidence>
<dbReference type="AlphaFoldDB" id="A0A7V5U1R3"/>
<keyword evidence="6 7" id="KW-0472">Membrane</keyword>
<protein>
    <submittedName>
        <fullName evidence="8">DUF350 domain-containing protein</fullName>
    </submittedName>
</protein>
<accession>A0A7V5U1R3</accession>
<dbReference type="PANTHER" id="PTHR40043">
    <property type="entry name" value="UPF0719 INNER MEMBRANE PROTEIN YJFL"/>
    <property type="match status" value="1"/>
</dbReference>
<proteinExistence type="inferred from homology"/>
<evidence type="ECO:0000256" key="1">
    <source>
        <dbReference type="ARBA" id="ARBA00004651"/>
    </source>
</evidence>
<feature type="transmembrane region" description="Helical" evidence="7">
    <location>
        <begin position="114"/>
        <end position="136"/>
    </location>
</feature>